<reference evidence="1 2" key="1">
    <citation type="submission" date="2021-09" db="EMBL/GenBank/DDBJ databases">
        <title>Genomic insights and catalytic innovation underlie evolution of tropane alkaloids biosynthesis.</title>
        <authorList>
            <person name="Wang Y.-J."/>
            <person name="Tian T."/>
            <person name="Huang J.-P."/>
            <person name="Huang S.-X."/>
        </authorList>
    </citation>
    <scope>NUCLEOTIDE SEQUENCE [LARGE SCALE GENOMIC DNA]</scope>
    <source>
        <strain evidence="1">KIB-2018</strain>
        <tissue evidence="1">Leaf</tissue>
    </source>
</reference>
<evidence type="ECO:0000313" key="1">
    <source>
        <dbReference type="EMBL" id="KAJ8765462.1"/>
    </source>
</evidence>
<accession>A0AAV8TF17</accession>
<dbReference type="EMBL" id="JAIWQS010000005">
    <property type="protein sequence ID" value="KAJ8765462.1"/>
    <property type="molecule type" value="Genomic_DNA"/>
</dbReference>
<evidence type="ECO:0000313" key="2">
    <source>
        <dbReference type="Proteomes" id="UP001159364"/>
    </source>
</evidence>
<name>A0AAV8TF17_9ROSI</name>
<protein>
    <submittedName>
        <fullName evidence="1">Uncharacterized protein</fullName>
    </submittedName>
</protein>
<proteinExistence type="predicted"/>
<sequence>MGGGLHCNFLLGPSPFAFSSVYDRLRLSPSSLFLNKVHRQFTSFNVSPTVSPFRPHVLSKNYRKWDGEDMKGCFFLVWRAVA</sequence>
<organism evidence="1 2">
    <name type="scientific">Erythroxylum novogranatense</name>
    <dbReference type="NCBI Taxonomy" id="1862640"/>
    <lineage>
        <taxon>Eukaryota</taxon>
        <taxon>Viridiplantae</taxon>
        <taxon>Streptophyta</taxon>
        <taxon>Embryophyta</taxon>
        <taxon>Tracheophyta</taxon>
        <taxon>Spermatophyta</taxon>
        <taxon>Magnoliopsida</taxon>
        <taxon>eudicotyledons</taxon>
        <taxon>Gunneridae</taxon>
        <taxon>Pentapetalae</taxon>
        <taxon>rosids</taxon>
        <taxon>fabids</taxon>
        <taxon>Malpighiales</taxon>
        <taxon>Erythroxylaceae</taxon>
        <taxon>Erythroxylum</taxon>
    </lineage>
</organism>
<comment type="caution">
    <text evidence="1">The sequence shown here is derived from an EMBL/GenBank/DDBJ whole genome shotgun (WGS) entry which is preliminary data.</text>
</comment>
<dbReference type="AlphaFoldDB" id="A0AAV8TF17"/>
<keyword evidence="2" id="KW-1185">Reference proteome</keyword>
<dbReference type="Proteomes" id="UP001159364">
    <property type="component" value="Linkage Group LG05"/>
</dbReference>
<gene>
    <name evidence="1" type="ORF">K2173_014584</name>
</gene>